<accession>A0A6N3EEG8</accession>
<dbReference type="Gene3D" id="3.40.50.720">
    <property type="entry name" value="NAD(P)-binding Rossmann-like Domain"/>
    <property type="match status" value="1"/>
</dbReference>
<name>A0A6N3EEG8_9ENTR</name>
<keyword evidence="4" id="KW-0560">Oxidoreductase</keyword>
<dbReference type="EC" id="1.7.-.-" evidence="4"/>
<sequence>MAGVAEFLVFGVTGQQGGAVARALLAEGRKVRGFVRDPHSDKAIALAEEGVELATGDLFDRPSIERAMAGIKGVFSVQTSSPSGRVSDEQEVSQGKAIADSAAATGIKHLVYSSGGAAGKGHTGMGHFDSKSQIEAYIRSLPVPATITRPASFMEMMMLPGMGLNTGNFTFFIRPQQAMQMIALHDLGRINAQILCHPERYAGKTLEISGQSITGDDLQREFSQAAGRIIRYQRFSDDLLASNDFLRKLTELVDNGVVAGSADIPALEREFGPMLTLAQWLSGPGKALFENALNAPETGIALR</sequence>
<feature type="domain" description="NmrA-like" evidence="3">
    <location>
        <begin position="8"/>
        <end position="242"/>
    </location>
</feature>
<reference evidence="4" key="1">
    <citation type="submission" date="2019-11" db="EMBL/GenBank/DDBJ databases">
        <authorList>
            <person name="Feng L."/>
        </authorList>
    </citation>
    <scope>NUCLEOTIDE SEQUENCE</scope>
    <source>
        <strain evidence="4">EMassiliensisLFYP7</strain>
    </source>
</reference>
<dbReference type="SUPFAM" id="SSF51735">
    <property type="entry name" value="NAD(P)-binding Rossmann-fold domains"/>
    <property type="match status" value="1"/>
</dbReference>
<gene>
    <name evidence="4" type="primary">azoB</name>
    <name evidence="4" type="ORF">EMLFYP7_02230</name>
</gene>
<dbReference type="InterPro" id="IPR008030">
    <property type="entry name" value="NmrA-like"/>
</dbReference>
<dbReference type="PANTHER" id="PTHR42748">
    <property type="entry name" value="NITROGEN METABOLITE REPRESSION PROTEIN NMRA FAMILY MEMBER"/>
    <property type="match status" value="1"/>
</dbReference>
<dbReference type="Pfam" id="PF05368">
    <property type="entry name" value="NmrA"/>
    <property type="match status" value="1"/>
</dbReference>
<dbReference type="InterPro" id="IPR051164">
    <property type="entry name" value="NmrA-like_oxidored"/>
</dbReference>
<protein>
    <submittedName>
        <fullName evidence="4">NAD(P)H azoreductase</fullName>
        <ecNumber evidence="4">1.7.-.-</ecNumber>
    </submittedName>
</protein>
<dbReference type="AlphaFoldDB" id="A0A6N3EEG8"/>
<organism evidence="4">
    <name type="scientific">Phytobacter massiliensis</name>
    <dbReference type="NCBI Taxonomy" id="1485952"/>
    <lineage>
        <taxon>Bacteria</taxon>
        <taxon>Pseudomonadati</taxon>
        <taxon>Pseudomonadota</taxon>
        <taxon>Gammaproteobacteria</taxon>
        <taxon>Enterobacterales</taxon>
        <taxon>Enterobacteriaceae</taxon>
        <taxon>Phytobacter</taxon>
    </lineage>
</organism>
<evidence type="ECO:0000256" key="2">
    <source>
        <dbReference type="ARBA" id="ARBA00022857"/>
    </source>
</evidence>
<dbReference type="GO" id="GO:0016491">
    <property type="term" value="F:oxidoreductase activity"/>
    <property type="evidence" value="ECO:0007669"/>
    <property type="project" value="UniProtKB-KW"/>
</dbReference>
<evidence type="ECO:0000259" key="3">
    <source>
        <dbReference type="Pfam" id="PF05368"/>
    </source>
</evidence>
<dbReference type="RefSeq" id="WP_156566204.1">
    <property type="nucleotide sequence ID" value="NZ_CACRTZ010000020.1"/>
</dbReference>
<evidence type="ECO:0000313" key="4">
    <source>
        <dbReference type="EMBL" id="VYU40096.1"/>
    </source>
</evidence>
<dbReference type="CDD" id="cd05251">
    <property type="entry name" value="NmrA_like_SDR_a"/>
    <property type="match status" value="1"/>
</dbReference>
<proteinExistence type="inferred from homology"/>
<dbReference type="InterPro" id="IPR036291">
    <property type="entry name" value="NAD(P)-bd_dom_sf"/>
</dbReference>
<keyword evidence="2" id="KW-0521">NADP</keyword>
<dbReference type="EMBL" id="CACRTZ010000020">
    <property type="protein sequence ID" value="VYU40096.1"/>
    <property type="molecule type" value="Genomic_DNA"/>
</dbReference>
<dbReference type="PANTHER" id="PTHR42748:SF7">
    <property type="entry name" value="NMRA LIKE REDOX SENSOR 1-RELATED"/>
    <property type="match status" value="1"/>
</dbReference>
<evidence type="ECO:0000256" key="1">
    <source>
        <dbReference type="ARBA" id="ARBA00006328"/>
    </source>
</evidence>
<comment type="similarity">
    <text evidence="1">Belongs to the NmrA-type oxidoreductase family.</text>
</comment>
<dbReference type="Gene3D" id="3.90.25.10">
    <property type="entry name" value="UDP-galactose 4-epimerase, domain 1"/>
    <property type="match status" value="1"/>
</dbReference>